<evidence type="ECO:0000256" key="4">
    <source>
        <dbReference type="ARBA" id="ARBA00023242"/>
    </source>
</evidence>
<feature type="region of interest" description="Disordered" evidence="6">
    <location>
        <begin position="314"/>
        <end position="412"/>
    </location>
</feature>
<dbReference type="CDD" id="cd12416">
    <property type="entry name" value="RRM4_RBM28_like"/>
    <property type="match status" value="1"/>
</dbReference>
<evidence type="ECO:0000256" key="6">
    <source>
        <dbReference type="SAM" id="MobiDB-lite"/>
    </source>
</evidence>
<feature type="region of interest" description="Disordered" evidence="6">
    <location>
        <begin position="196"/>
        <end position="228"/>
    </location>
</feature>
<dbReference type="AlphaFoldDB" id="A0AAW1BDV8"/>
<sequence length="833" mass="90749">MIRSLNTNPGRKLYRSWGTEPAKEEGEGSANLCLGPAPPSGPRPTLGGCAPTGRGAPPPEAGRGRKAPPAPDMRTGATRRTRPSPPRLEGAPALPAGRSTVSGRRKMAAPGPRACPSGGTGRTVLVRGLPPSARAAQLEREFGQAGPVRRAVAVTAPGGEACTGLGFVCFSLPEDAQRALREIRTFGGRRVSLALARPKRRRARGGGGAEAPPEAPPPAQQPPKVRGPPKKARLIVRNLSFKCTEGDLKSAFAPFGTVLEASLPRKPDGKLRGFAFVQFRNVLEAGKALKGMNMKEIKERPVAVDWAVAREKYQAAQTEGVPDEKRAQQEGADGREEKGGRHSRDPEPQTPSADNKDGEQEVGSTEEEEPEEEPEEAGSSEEEEEESAEEEEEGGGGEGPAPEQKQHRSDVAEGRTVFLRNLSFDTEEEELGELLEQFGDLKYVRIVLHPDTERSKGCAFAQFATQESAQKCLQRAQEEGEARGLHLGGRCLRVDLAVSREEAQQLRSTKAQKPTGTRNLYLAREGLIRTGTKAAEGVSDADLDKRARFEQLKRQKLKDQNVFVSQTRLCVHNLPKSVDDATLRKTMLQAAGGAADARIKECRVMRELKGRGQSLGYAFVEFQQHQHALLALRQVNNNPRLFGDQKRPIVEFSLEDGRKLKLREQRAERSRQKLRKKQAAAGPASQGPSPSTSRPGAPRKPARGLKKAPGPKGKAPEAAASWSGFQTRTEEQRVELPDGTKRRRVLALPSHWGPKIRNRNQGRVKGAPPKKKKAGPKERKAPRAAPQRPQKKKAGGGRAEVRFEQLVERYKQRILGTAGKAALPAKRSKWFED</sequence>
<keyword evidence="2" id="KW-0677">Repeat</keyword>
<feature type="compositionally biased region" description="Basic and acidic residues" evidence="6">
    <location>
        <begin position="728"/>
        <end position="740"/>
    </location>
</feature>
<organism evidence="8 9">
    <name type="scientific">Crotalus adamanteus</name>
    <name type="common">Eastern diamondback rattlesnake</name>
    <dbReference type="NCBI Taxonomy" id="8729"/>
    <lineage>
        <taxon>Eukaryota</taxon>
        <taxon>Metazoa</taxon>
        <taxon>Chordata</taxon>
        <taxon>Craniata</taxon>
        <taxon>Vertebrata</taxon>
        <taxon>Euteleostomi</taxon>
        <taxon>Lepidosauria</taxon>
        <taxon>Squamata</taxon>
        <taxon>Bifurcata</taxon>
        <taxon>Unidentata</taxon>
        <taxon>Episquamata</taxon>
        <taxon>Toxicofera</taxon>
        <taxon>Serpentes</taxon>
        <taxon>Colubroidea</taxon>
        <taxon>Viperidae</taxon>
        <taxon>Crotalinae</taxon>
        <taxon>Crotalus</taxon>
    </lineage>
</organism>
<dbReference type="InterPro" id="IPR000504">
    <property type="entry name" value="RRM_dom"/>
</dbReference>
<evidence type="ECO:0000256" key="3">
    <source>
        <dbReference type="ARBA" id="ARBA00022884"/>
    </source>
</evidence>
<keyword evidence="9" id="KW-1185">Reference proteome</keyword>
<evidence type="ECO:0000313" key="9">
    <source>
        <dbReference type="Proteomes" id="UP001474421"/>
    </source>
</evidence>
<dbReference type="GO" id="GO:0003729">
    <property type="term" value="F:mRNA binding"/>
    <property type="evidence" value="ECO:0007669"/>
    <property type="project" value="TreeGrafter"/>
</dbReference>
<feature type="compositionally biased region" description="Basic residues" evidence="6">
    <location>
        <begin position="754"/>
        <end position="774"/>
    </location>
</feature>
<comment type="subcellular location">
    <subcellularLocation>
        <location evidence="1">Nucleus</location>
    </subcellularLocation>
</comment>
<feature type="compositionally biased region" description="Acidic residues" evidence="6">
    <location>
        <begin position="364"/>
        <end position="395"/>
    </location>
</feature>
<evidence type="ECO:0000256" key="2">
    <source>
        <dbReference type="ARBA" id="ARBA00022737"/>
    </source>
</evidence>
<dbReference type="InterPro" id="IPR012677">
    <property type="entry name" value="Nucleotide-bd_a/b_plait_sf"/>
</dbReference>
<feature type="compositionally biased region" description="Low complexity" evidence="6">
    <location>
        <begin position="679"/>
        <end position="691"/>
    </location>
</feature>
<dbReference type="EMBL" id="JAOTOJ010000006">
    <property type="protein sequence ID" value="KAK9400400.1"/>
    <property type="molecule type" value="Genomic_DNA"/>
</dbReference>
<dbReference type="PANTHER" id="PTHR48039">
    <property type="entry name" value="RNA-BINDING MOTIF PROTEIN 14B"/>
    <property type="match status" value="1"/>
</dbReference>
<dbReference type="CDD" id="cd12414">
    <property type="entry name" value="RRM2_RBM28_like"/>
    <property type="match status" value="1"/>
</dbReference>
<feature type="region of interest" description="Disordered" evidence="6">
    <location>
        <begin position="663"/>
        <end position="800"/>
    </location>
</feature>
<proteinExistence type="predicted"/>
<comment type="caution">
    <text evidence="8">The sequence shown here is derived from an EMBL/GenBank/DDBJ whole genome shotgun (WGS) entry which is preliminary data.</text>
</comment>
<dbReference type="CDD" id="cd12415">
    <property type="entry name" value="RRM3_RBM28_like"/>
    <property type="match status" value="1"/>
</dbReference>
<keyword evidence="3 5" id="KW-0694">RNA-binding</keyword>
<dbReference type="Pfam" id="PF00076">
    <property type="entry name" value="RRM_1"/>
    <property type="match status" value="4"/>
</dbReference>
<gene>
    <name evidence="8" type="ORF">NXF25_013419</name>
</gene>
<dbReference type="SUPFAM" id="SSF54928">
    <property type="entry name" value="RNA-binding domain, RBD"/>
    <property type="match status" value="3"/>
</dbReference>
<feature type="compositionally biased region" description="Basic and acidic residues" evidence="6">
    <location>
        <begin position="322"/>
        <end position="347"/>
    </location>
</feature>
<accession>A0AAW1BDV8</accession>
<evidence type="ECO:0000313" key="8">
    <source>
        <dbReference type="EMBL" id="KAK9400400.1"/>
    </source>
</evidence>
<feature type="domain" description="RRM" evidence="7">
    <location>
        <begin position="415"/>
        <end position="499"/>
    </location>
</feature>
<dbReference type="Gene3D" id="3.30.70.330">
    <property type="match status" value="4"/>
</dbReference>
<dbReference type="PROSITE" id="PS50102">
    <property type="entry name" value="RRM"/>
    <property type="match status" value="4"/>
</dbReference>
<evidence type="ECO:0000256" key="5">
    <source>
        <dbReference type="PROSITE-ProRule" id="PRU00176"/>
    </source>
</evidence>
<dbReference type="FunFam" id="3.30.70.330:FF:000340">
    <property type="entry name" value="RNA-binding motif protein 28"/>
    <property type="match status" value="1"/>
</dbReference>
<evidence type="ECO:0000259" key="7">
    <source>
        <dbReference type="PROSITE" id="PS50102"/>
    </source>
</evidence>
<protein>
    <submittedName>
        <fullName evidence="8">RNA-binding protein 28</fullName>
    </submittedName>
</protein>
<dbReference type="FunFam" id="3.30.70.330:FF:000182">
    <property type="entry name" value="RNA-binding motif protein 28"/>
    <property type="match status" value="1"/>
</dbReference>
<dbReference type="InterPro" id="IPR051945">
    <property type="entry name" value="RRM_MRD1_RNA_proc_ribogen"/>
</dbReference>
<evidence type="ECO:0000256" key="1">
    <source>
        <dbReference type="ARBA" id="ARBA00004123"/>
    </source>
</evidence>
<dbReference type="Proteomes" id="UP001474421">
    <property type="component" value="Unassembled WGS sequence"/>
</dbReference>
<dbReference type="InterPro" id="IPR035979">
    <property type="entry name" value="RBD_domain_sf"/>
</dbReference>
<dbReference type="GO" id="GO:0005730">
    <property type="term" value="C:nucleolus"/>
    <property type="evidence" value="ECO:0007669"/>
    <property type="project" value="TreeGrafter"/>
</dbReference>
<reference evidence="8 9" key="1">
    <citation type="journal article" date="2024" name="Proc. Natl. Acad. Sci. U.S.A.">
        <title>The genetic regulatory architecture and epigenomic basis for age-related changes in rattlesnake venom.</title>
        <authorList>
            <person name="Hogan M.P."/>
            <person name="Holding M.L."/>
            <person name="Nystrom G.S."/>
            <person name="Colston T.J."/>
            <person name="Bartlett D.A."/>
            <person name="Mason A.J."/>
            <person name="Ellsworth S.A."/>
            <person name="Rautsaw R.M."/>
            <person name="Lawrence K.C."/>
            <person name="Strickland J.L."/>
            <person name="He B."/>
            <person name="Fraser P."/>
            <person name="Margres M.J."/>
            <person name="Gilbert D.M."/>
            <person name="Gibbs H.L."/>
            <person name="Parkinson C.L."/>
            <person name="Rokyta D.R."/>
        </authorList>
    </citation>
    <scope>NUCLEOTIDE SEQUENCE [LARGE SCALE GENOMIC DNA]</scope>
    <source>
        <strain evidence="8">DRR0105</strain>
    </source>
</reference>
<feature type="region of interest" description="Disordered" evidence="6">
    <location>
        <begin position="1"/>
        <end position="121"/>
    </location>
</feature>
<feature type="domain" description="RRM" evidence="7">
    <location>
        <begin position="122"/>
        <end position="198"/>
    </location>
</feature>
<name>A0AAW1BDV8_CROAD</name>
<feature type="domain" description="RRM" evidence="7">
    <location>
        <begin position="567"/>
        <end position="667"/>
    </location>
</feature>
<dbReference type="SMART" id="SM00360">
    <property type="entry name" value="RRM"/>
    <property type="match status" value="4"/>
</dbReference>
<feature type="compositionally biased region" description="Low complexity" evidence="6">
    <location>
        <begin position="707"/>
        <end position="720"/>
    </location>
</feature>
<dbReference type="PANTHER" id="PTHR48039:SF5">
    <property type="entry name" value="RNA-BINDING PROTEIN 28"/>
    <property type="match status" value="1"/>
</dbReference>
<feature type="domain" description="RRM" evidence="7">
    <location>
        <begin position="232"/>
        <end position="309"/>
    </location>
</feature>
<keyword evidence="4" id="KW-0539">Nucleus</keyword>